<dbReference type="PROSITE" id="PS50943">
    <property type="entry name" value="HTH_CROC1"/>
    <property type="match status" value="1"/>
</dbReference>
<accession>A0ABU8DIC8</accession>
<evidence type="ECO:0000313" key="3">
    <source>
        <dbReference type="EMBL" id="MEI2682314.1"/>
    </source>
</evidence>
<keyword evidence="4" id="KW-1185">Reference proteome</keyword>
<dbReference type="Gene3D" id="1.10.10.2910">
    <property type="match status" value="1"/>
</dbReference>
<dbReference type="Pfam" id="PF06114">
    <property type="entry name" value="Peptidase_M78"/>
    <property type="match status" value="1"/>
</dbReference>
<organism evidence="3 4">
    <name type="scientific">Erwinia aphidicola</name>
    <dbReference type="NCBI Taxonomy" id="68334"/>
    <lineage>
        <taxon>Bacteria</taxon>
        <taxon>Pseudomonadati</taxon>
        <taxon>Pseudomonadota</taxon>
        <taxon>Gammaproteobacteria</taxon>
        <taxon>Enterobacterales</taxon>
        <taxon>Erwiniaceae</taxon>
        <taxon>Erwinia</taxon>
    </lineage>
</organism>
<dbReference type="InterPro" id="IPR052345">
    <property type="entry name" value="Rad_response_metalloprotease"/>
</dbReference>
<evidence type="ECO:0000313" key="4">
    <source>
        <dbReference type="Proteomes" id="UP001306592"/>
    </source>
</evidence>
<dbReference type="SMART" id="SM00530">
    <property type="entry name" value="HTH_XRE"/>
    <property type="match status" value="1"/>
</dbReference>
<dbReference type="InterPro" id="IPR010359">
    <property type="entry name" value="IrrE_HExxH"/>
</dbReference>
<dbReference type="Pfam" id="PF01381">
    <property type="entry name" value="HTH_3"/>
    <property type="match status" value="1"/>
</dbReference>
<dbReference type="Proteomes" id="UP001306592">
    <property type="component" value="Unassembled WGS sequence"/>
</dbReference>
<dbReference type="PANTHER" id="PTHR43236">
    <property type="entry name" value="ANTITOXIN HIGA1"/>
    <property type="match status" value="1"/>
</dbReference>
<dbReference type="EMBL" id="JBANEI010000007">
    <property type="protein sequence ID" value="MEI2682314.1"/>
    <property type="molecule type" value="Genomic_DNA"/>
</dbReference>
<dbReference type="InterPro" id="IPR001387">
    <property type="entry name" value="Cro/C1-type_HTH"/>
</dbReference>
<comment type="caution">
    <text evidence="3">The sequence shown here is derived from an EMBL/GenBank/DDBJ whole genome shotgun (WGS) entry which is preliminary data.</text>
</comment>
<sequence length="380" mass="42979">MTTANINPAMLSWARERSGIAMEQFAHKCGTSQERLQQWEEGKHDITFKQAMTFADKAHVPFGYLFLAVPPVETLPIPDLRTLNGKSVQRPSAELLDLLKIMHQRQEWYREYLQQQLVAPANLAGRFSSRDDVTTIVQDMRFKLGVKAHPTRGDWETYYRDLVQRIGAAGVLVMRSSRLGHHSRPFHVEEFRGFAIADDYAPIIFVNHADAPGARLFTLIHALCHIWIGQSGVSDGGTATHLKEEILCNAVAAEFLVPATEFLAHWQPGYENWQDNLPLLEQLFHVSRWVLARRALTLQLIDQQEYELFIHQQQTAFAERDKGAGSPGYYRTKKAQISTPFSRAVVSQALSGQLFLRDAGDLLDGMKPASITRFAQELGL</sequence>
<protein>
    <submittedName>
        <fullName evidence="3">XRE family transcriptional regulator</fullName>
    </submittedName>
</protein>
<proteinExistence type="inferred from homology"/>
<comment type="similarity">
    <text evidence="1">Belongs to the short-chain fatty acyl-CoA assimilation regulator (ScfR) family.</text>
</comment>
<reference evidence="3 4" key="1">
    <citation type="submission" date="2024-02" db="EMBL/GenBank/DDBJ databases">
        <title>First report Erwinia aphidicola in onion in Chile.</title>
        <authorList>
            <person name="Valenzuela M."/>
            <person name="Pena M."/>
            <person name="Dutta B."/>
        </authorList>
    </citation>
    <scope>NUCLEOTIDE SEQUENCE [LARGE SCALE GENOMIC DNA]</scope>
    <source>
        <strain evidence="3 4">QCJ3A</strain>
    </source>
</reference>
<evidence type="ECO:0000256" key="1">
    <source>
        <dbReference type="ARBA" id="ARBA00007227"/>
    </source>
</evidence>
<dbReference type="PANTHER" id="PTHR43236:SF2">
    <property type="entry name" value="BLL0069 PROTEIN"/>
    <property type="match status" value="1"/>
</dbReference>
<name>A0ABU8DIC8_ERWAP</name>
<evidence type="ECO:0000259" key="2">
    <source>
        <dbReference type="PROSITE" id="PS50943"/>
    </source>
</evidence>
<dbReference type="Gene3D" id="1.10.260.40">
    <property type="entry name" value="lambda repressor-like DNA-binding domains"/>
    <property type="match status" value="1"/>
</dbReference>
<feature type="domain" description="HTH cro/C1-type" evidence="2">
    <location>
        <begin position="14"/>
        <end position="65"/>
    </location>
</feature>
<dbReference type="InterPro" id="IPR010982">
    <property type="entry name" value="Lambda_DNA-bd_dom_sf"/>
</dbReference>
<dbReference type="SUPFAM" id="SSF47413">
    <property type="entry name" value="lambda repressor-like DNA-binding domains"/>
    <property type="match status" value="1"/>
</dbReference>
<dbReference type="CDD" id="cd00093">
    <property type="entry name" value="HTH_XRE"/>
    <property type="match status" value="1"/>
</dbReference>
<dbReference type="RefSeq" id="WP_336203174.1">
    <property type="nucleotide sequence ID" value="NZ_JBANEI010000007.1"/>
</dbReference>
<gene>
    <name evidence="3" type="ORF">V8N49_11680</name>
</gene>